<dbReference type="Pfam" id="PF13466">
    <property type="entry name" value="STAS_2"/>
    <property type="match status" value="1"/>
</dbReference>
<evidence type="ECO:0000313" key="2">
    <source>
        <dbReference type="EMBL" id="GAA0562345.1"/>
    </source>
</evidence>
<name>A0ABN1EA66_9PROT</name>
<dbReference type="InterPro" id="IPR058548">
    <property type="entry name" value="MlaB-like_STAS"/>
</dbReference>
<dbReference type="InterPro" id="IPR036513">
    <property type="entry name" value="STAS_dom_sf"/>
</dbReference>
<dbReference type="EMBL" id="BAAADD010000002">
    <property type="protein sequence ID" value="GAA0562345.1"/>
    <property type="molecule type" value="Genomic_DNA"/>
</dbReference>
<gene>
    <name evidence="2" type="ORF">GCM10008942_08470</name>
</gene>
<reference evidence="2 3" key="1">
    <citation type="journal article" date="2019" name="Int. J. Syst. Evol. Microbiol.">
        <title>The Global Catalogue of Microorganisms (GCM) 10K type strain sequencing project: providing services to taxonomists for standard genome sequencing and annotation.</title>
        <authorList>
            <consortium name="The Broad Institute Genomics Platform"/>
            <consortium name="The Broad Institute Genome Sequencing Center for Infectious Disease"/>
            <person name="Wu L."/>
            <person name="Ma J."/>
        </authorList>
    </citation>
    <scope>NUCLEOTIDE SEQUENCE [LARGE SCALE GENOMIC DNA]</scope>
    <source>
        <strain evidence="2 3">JCM 15089</strain>
    </source>
</reference>
<sequence length="101" mass="10875">MHSETTTAFRLCGEQTVRTIADTHSALLEYYAAAPNVVFDPTAITEADLSVVQLVESARQTAARDGKKICIAGPLPVSLRDVLVRGGFLNSPEDALFWATP</sequence>
<dbReference type="SUPFAM" id="SSF52091">
    <property type="entry name" value="SpoIIaa-like"/>
    <property type="match status" value="1"/>
</dbReference>
<feature type="domain" description="STAS" evidence="1">
    <location>
        <begin position="1"/>
        <end position="101"/>
    </location>
</feature>
<dbReference type="RefSeq" id="WP_166932321.1">
    <property type="nucleotide sequence ID" value="NZ_BAAADD010000002.1"/>
</dbReference>
<dbReference type="InterPro" id="IPR002645">
    <property type="entry name" value="STAS_dom"/>
</dbReference>
<proteinExistence type="predicted"/>
<organism evidence="2 3">
    <name type="scientific">Rhizomicrobium electricum</name>
    <dbReference type="NCBI Taxonomy" id="480070"/>
    <lineage>
        <taxon>Bacteria</taxon>
        <taxon>Pseudomonadati</taxon>
        <taxon>Pseudomonadota</taxon>
        <taxon>Alphaproteobacteria</taxon>
        <taxon>Micropepsales</taxon>
        <taxon>Micropepsaceae</taxon>
        <taxon>Rhizomicrobium</taxon>
    </lineage>
</organism>
<keyword evidence="3" id="KW-1185">Reference proteome</keyword>
<dbReference type="Proteomes" id="UP001499951">
    <property type="component" value="Unassembled WGS sequence"/>
</dbReference>
<evidence type="ECO:0000313" key="3">
    <source>
        <dbReference type="Proteomes" id="UP001499951"/>
    </source>
</evidence>
<dbReference type="Gene3D" id="3.30.750.24">
    <property type="entry name" value="STAS domain"/>
    <property type="match status" value="1"/>
</dbReference>
<protein>
    <recommendedName>
        <fullName evidence="1">STAS domain-containing protein</fullName>
    </recommendedName>
</protein>
<dbReference type="PROSITE" id="PS50801">
    <property type="entry name" value="STAS"/>
    <property type="match status" value="1"/>
</dbReference>
<evidence type="ECO:0000259" key="1">
    <source>
        <dbReference type="PROSITE" id="PS50801"/>
    </source>
</evidence>
<comment type="caution">
    <text evidence="2">The sequence shown here is derived from an EMBL/GenBank/DDBJ whole genome shotgun (WGS) entry which is preliminary data.</text>
</comment>
<accession>A0ABN1EA66</accession>